<reference evidence="3" key="1">
    <citation type="journal article" date="2018" name="Nat. Microbiol.">
        <title>Leveraging single-cell genomics to expand the fungal tree of life.</title>
        <authorList>
            <person name="Ahrendt S.R."/>
            <person name="Quandt C.A."/>
            <person name="Ciobanu D."/>
            <person name="Clum A."/>
            <person name="Salamov A."/>
            <person name="Andreopoulos B."/>
            <person name="Cheng J.F."/>
            <person name="Woyke T."/>
            <person name="Pelin A."/>
            <person name="Henrissat B."/>
            <person name="Reynolds N.K."/>
            <person name="Benny G.L."/>
            <person name="Smith M.E."/>
            <person name="James T.Y."/>
            <person name="Grigoriev I.V."/>
        </authorList>
    </citation>
    <scope>NUCLEOTIDE SEQUENCE [LARGE SCALE GENOMIC DNA]</scope>
</reference>
<proteinExistence type="predicted"/>
<evidence type="ECO:0000313" key="3">
    <source>
        <dbReference type="Proteomes" id="UP000267251"/>
    </source>
</evidence>
<feature type="chain" id="PRO_5020802346" evidence="1">
    <location>
        <begin position="24"/>
        <end position="299"/>
    </location>
</feature>
<keyword evidence="1" id="KW-0732">Signal</keyword>
<sequence length="299" mass="34074">MHTSFLAKVLTTLAVVLYHPTMASPVDGDKKQIEDDQDFLRKLDMPYWKVTATFPQIAEVKYCSGEYDYPRLTGGTCWVNHNFFKIGDSFKYNADKEMHIDNQSPGWLVSEGRHVTLMGGAGSDRKELGPLDFNMVSSNPQSKERGKPPGLTSLRYYAVQLDVEWMKNIVIYAFQINSDLFDGQCVISEGIWGDYQYPHRPTSLRTCAPPSGRTGGTRDAPTELEPITWDGDNTDTTTFMRTLFFATNDERGYTHINNLYDFFRKRWTCLDTAGHISTCENGNADQGWTFHPWNNSTRQ</sequence>
<dbReference type="EMBL" id="KZ988946">
    <property type="protein sequence ID" value="RKP11398.1"/>
    <property type="molecule type" value="Genomic_DNA"/>
</dbReference>
<keyword evidence="3" id="KW-1185">Reference proteome</keyword>
<name>A0A4P9XYB5_9FUNG</name>
<organism evidence="2 3">
    <name type="scientific">Piptocephalis cylindrospora</name>
    <dbReference type="NCBI Taxonomy" id="1907219"/>
    <lineage>
        <taxon>Eukaryota</taxon>
        <taxon>Fungi</taxon>
        <taxon>Fungi incertae sedis</taxon>
        <taxon>Zoopagomycota</taxon>
        <taxon>Zoopagomycotina</taxon>
        <taxon>Zoopagomycetes</taxon>
        <taxon>Zoopagales</taxon>
        <taxon>Piptocephalidaceae</taxon>
        <taxon>Piptocephalis</taxon>
    </lineage>
</organism>
<dbReference type="AlphaFoldDB" id="A0A4P9XYB5"/>
<evidence type="ECO:0000313" key="2">
    <source>
        <dbReference type="EMBL" id="RKP11398.1"/>
    </source>
</evidence>
<dbReference type="OrthoDB" id="10554399at2759"/>
<protein>
    <submittedName>
        <fullName evidence="2">Uncharacterized protein</fullName>
    </submittedName>
</protein>
<evidence type="ECO:0000256" key="1">
    <source>
        <dbReference type="SAM" id="SignalP"/>
    </source>
</evidence>
<dbReference type="Proteomes" id="UP000267251">
    <property type="component" value="Unassembled WGS sequence"/>
</dbReference>
<gene>
    <name evidence="2" type="ORF">BJ684DRAFT_22041</name>
</gene>
<feature type="signal peptide" evidence="1">
    <location>
        <begin position="1"/>
        <end position="23"/>
    </location>
</feature>
<accession>A0A4P9XYB5</accession>